<dbReference type="InterPro" id="IPR038555">
    <property type="entry name" value="Zincin_1_sf"/>
</dbReference>
<dbReference type="Proteomes" id="UP000229241">
    <property type="component" value="Unassembled WGS sequence"/>
</dbReference>
<dbReference type="InterPro" id="IPR010428">
    <property type="entry name" value="Zincin_1"/>
</dbReference>
<dbReference type="Gene3D" id="3.30.2010.20">
    <property type="match status" value="1"/>
</dbReference>
<gene>
    <name evidence="1" type="ORF">COW77_00870</name>
</gene>
<dbReference type="SUPFAM" id="SSF55486">
    <property type="entry name" value="Metalloproteases ('zincins'), catalytic domain"/>
    <property type="match status" value="1"/>
</dbReference>
<evidence type="ECO:0000313" key="1">
    <source>
        <dbReference type="EMBL" id="PIP92261.1"/>
    </source>
</evidence>
<dbReference type="AlphaFoldDB" id="A0A2H0ED81"/>
<organism evidence="1 2">
    <name type="scientific">Candidatus Wolfebacteria bacterium CG18_big_fil_WC_8_21_14_2_50_39_7</name>
    <dbReference type="NCBI Taxonomy" id="1975071"/>
    <lineage>
        <taxon>Bacteria</taxon>
        <taxon>Candidatus Wolfeibacteriota</taxon>
    </lineage>
</organism>
<proteinExistence type="predicted"/>
<dbReference type="CDD" id="cd12952">
    <property type="entry name" value="MMP_ACEL2062"/>
    <property type="match status" value="1"/>
</dbReference>
<protein>
    <recommendedName>
        <fullName evidence="3">Metallopeptidase family protein</fullName>
    </recommendedName>
</protein>
<sequence length="133" mass="15561">MRKLDRKEFEKIVKEGIRAIPEKFLRKLENVAIIIEDEPTLAQKKKLNLHPNWTLFGLYEGVPQLERGANYSAVLPDKITIFQDPIEALARDEEDIKEMVKNTVWHEIAHHFGMDEARVRQAEARKKRNNSQS</sequence>
<evidence type="ECO:0008006" key="3">
    <source>
        <dbReference type="Google" id="ProtNLM"/>
    </source>
</evidence>
<reference evidence="1 2" key="1">
    <citation type="submission" date="2017-09" db="EMBL/GenBank/DDBJ databases">
        <title>Depth-based differentiation of microbial function through sediment-hosted aquifers and enrichment of novel symbionts in the deep terrestrial subsurface.</title>
        <authorList>
            <person name="Probst A.J."/>
            <person name="Ladd B."/>
            <person name="Jarett J.K."/>
            <person name="Geller-Mcgrath D.E."/>
            <person name="Sieber C.M."/>
            <person name="Emerson J.B."/>
            <person name="Anantharaman K."/>
            <person name="Thomas B.C."/>
            <person name="Malmstrom R."/>
            <person name="Stieglmeier M."/>
            <person name="Klingl A."/>
            <person name="Woyke T."/>
            <person name="Ryan C.M."/>
            <person name="Banfield J.F."/>
        </authorList>
    </citation>
    <scope>NUCLEOTIDE SEQUENCE [LARGE SCALE GENOMIC DNA]</scope>
    <source>
        <strain evidence="1">CG18_big_fil_WC_8_21_14_2_50_39_7</strain>
    </source>
</reference>
<accession>A0A2H0ED81</accession>
<comment type="caution">
    <text evidence="1">The sequence shown here is derived from an EMBL/GenBank/DDBJ whole genome shotgun (WGS) entry which is preliminary data.</text>
</comment>
<dbReference type="EMBL" id="PCTX01000026">
    <property type="protein sequence ID" value="PIP92261.1"/>
    <property type="molecule type" value="Genomic_DNA"/>
</dbReference>
<name>A0A2H0ED81_9BACT</name>
<dbReference type="Pfam" id="PF06262">
    <property type="entry name" value="Zincin_1"/>
    <property type="match status" value="1"/>
</dbReference>
<evidence type="ECO:0000313" key="2">
    <source>
        <dbReference type="Proteomes" id="UP000229241"/>
    </source>
</evidence>